<sequence>MAVKTASQSSTDLLSTANRKLEDFTNGRVGASRDVEWYQPTLVNLPETAKEIFRDYSGIPEKDILNHIHRVRDKAWDILPYPCIGVFRFLDFGAHNSPIYPVVLDRLKKGDTMLDLGCCFGQDIRKLVADGAPSANILGADTEGRFVDLGYELFQDRETLQSHFYTQSIFDEEFLPEWHGKVDIIYLGSFLHLFDFQKQAVVVSQLVKLLRKRQGSLVFGRHLGADEGGEFRMDSLGWDLYRHSDATMQKLWKQAPEGQWEVSSDLTRYESEGWDNSRRGWQGNEIKQMSFVATRL</sequence>
<comment type="caution">
    <text evidence="5">The sequence shown here is derived from an EMBL/GenBank/DDBJ whole genome shotgun (WGS) entry which is preliminary data.</text>
</comment>
<dbReference type="STRING" id="43265.A0A545W386"/>
<comment type="pathway">
    <text evidence="1">Secondary metabolite biosynthesis.</text>
</comment>
<evidence type="ECO:0000256" key="3">
    <source>
        <dbReference type="ARBA" id="ARBA00022691"/>
    </source>
</evidence>
<dbReference type="Gene3D" id="3.40.50.150">
    <property type="entry name" value="Vaccinia Virus protein VP39"/>
    <property type="match status" value="1"/>
</dbReference>
<dbReference type="AlphaFoldDB" id="A0A545W386"/>
<evidence type="ECO:0000256" key="1">
    <source>
        <dbReference type="ARBA" id="ARBA00005179"/>
    </source>
</evidence>
<proteinExistence type="inferred from homology"/>
<evidence type="ECO:0000256" key="2">
    <source>
        <dbReference type="ARBA" id="ARBA00022679"/>
    </source>
</evidence>
<accession>A0A545W386</accession>
<reference evidence="5 6" key="1">
    <citation type="journal article" date="2019" name="Appl. Microbiol. Biotechnol.">
        <title>Genome sequence of Isaria javanica and comparative genome analysis insights into family S53 peptidase evolution in fungal entomopathogens.</title>
        <authorList>
            <person name="Lin R."/>
            <person name="Zhang X."/>
            <person name="Xin B."/>
            <person name="Zou M."/>
            <person name="Gao Y."/>
            <person name="Qin F."/>
            <person name="Hu Q."/>
            <person name="Xie B."/>
            <person name="Cheng X."/>
        </authorList>
    </citation>
    <scope>NUCLEOTIDE SEQUENCE [LARGE SCALE GENOMIC DNA]</scope>
    <source>
        <strain evidence="5 6">IJ1G</strain>
    </source>
</reference>
<organism evidence="5 6">
    <name type="scientific">Cordyceps javanica</name>
    <dbReference type="NCBI Taxonomy" id="43265"/>
    <lineage>
        <taxon>Eukaryota</taxon>
        <taxon>Fungi</taxon>
        <taxon>Dikarya</taxon>
        <taxon>Ascomycota</taxon>
        <taxon>Pezizomycotina</taxon>
        <taxon>Sordariomycetes</taxon>
        <taxon>Hypocreomycetidae</taxon>
        <taxon>Hypocreales</taxon>
        <taxon>Cordycipitaceae</taxon>
        <taxon>Cordyceps</taxon>
    </lineage>
</organism>
<keyword evidence="6" id="KW-1185">Reference proteome</keyword>
<keyword evidence="2 5" id="KW-0808">Transferase</keyword>
<evidence type="ECO:0000313" key="6">
    <source>
        <dbReference type="Proteomes" id="UP000315783"/>
    </source>
</evidence>
<dbReference type="EMBL" id="SPUK01000005">
    <property type="protein sequence ID" value="TQV97210.1"/>
    <property type="molecule type" value="Genomic_DNA"/>
</dbReference>
<dbReference type="OrthoDB" id="4869053at2759"/>
<gene>
    <name evidence="5" type="ORF">IF1G_04450</name>
</gene>
<dbReference type="PANTHER" id="PTHR35897:SF1">
    <property type="entry name" value="METHYLTRANSFERASE AUSD"/>
    <property type="match status" value="1"/>
</dbReference>
<dbReference type="SUPFAM" id="SSF53335">
    <property type="entry name" value="S-adenosyl-L-methionine-dependent methyltransferases"/>
    <property type="match status" value="1"/>
</dbReference>
<evidence type="ECO:0000256" key="4">
    <source>
        <dbReference type="ARBA" id="ARBA00038314"/>
    </source>
</evidence>
<dbReference type="Proteomes" id="UP000315783">
    <property type="component" value="Unassembled WGS sequence"/>
</dbReference>
<keyword evidence="3" id="KW-0949">S-adenosyl-L-methionine</keyword>
<keyword evidence="5" id="KW-0489">Methyltransferase</keyword>
<name>A0A545W386_9HYPO</name>
<dbReference type="GO" id="GO:0008168">
    <property type="term" value="F:methyltransferase activity"/>
    <property type="evidence" value="ECO:0007669"/>
    <property type="project" value="UniProtKB-KW"/>
</dbReference>
<dbReference type="PANTHER" id="PTHR35897">
    <property type="entry name" value="METHYLTRANSFERASE AUSD"/>
    <property type="match status" value="1"/>
</dbReference>
<comment type="similarity">
    <text evidence="4">Belongs to the class I-like SAM-binding methyltransferase superfamily.</text>
</comment>
<dbReference type="InterPro" id="IPR051654">
    <property type="entry name" value="Meroterpenoid_MTases"/>
</dbReference>
<evidence type="ECO:0000313" key="5">
    <source>
        <dbReference type="EMBL" id="TQV97210.1"/>
    </source>
</evidence>
<protein>
    <submittedName>
        <fullName evidence="5">Methyltransferasedomain-containing protein</fullName>
    </submittedName>
</protein>
<dbReference type="GO" id="GO:0032259">
    <property type="term" value="P:methylation"/>
    <property type="evidence" value="ECO:0007669"/>
    <property type="project" value="UniProtKB-KW"/>
</dbReference>
<dbReference type="InterPro" id="IPR029063">
    <property type="entry name" value="SAM-dependent_MTases_sf"/>
</dbReference>